<dbReference type="AlphaFoldDB" id="A0A347VQA1"/>
<dbReference type="RefSeq" id="WP_034569928.1">
    <property type="nucleotide sequence ID" value="NZ_JRMP02000031.1"/>
</dbReference>
<reference evidence="3 4" key="1">
    <citation type="journal article" date="2014" name="Genome Announc.">
        <title>Draft genome sequences of eight enterohepatic helicobacter species isolated from both laboratory and wild rodents.</title>
        <authorList>
            <person name="Sheh A."/>
            <person name="Shen Z."/>
            <person name="Fox J.G."/>
        </authorList>
    </citation>
    <scope>NUCLEOTIDE SEQUENCE [LARGE SCALE GENOMIC DNA]</scope>
    <source>
        <strain evidence="3 4">MIT 97-6194</strain>
    </source>
</reference>
<gene>
    <name evidence="2" type="ORF">DCO61_09485</name>
    <name evidence="3" type="ORF">LS64_011605</name>
</gene>
<dbReference type="EMBL" id="JRMP02000031">
    <property type="protein sequence ID" value="TLD91631.1"/>
    <property type="molecule type" value="Genomic_DNA"/>
</dbReference>
<keyword evidence="1" id="KW-0175">Coiled coil</keyword>
<reference evidence="2 5" key="4">
    <citation type="submission" date="2019-12" db="EMBL/GenBank/DDBJ databases">
        <title>Multi-Generational Helicobacter saguini Isolates.</title>
        <authorList>
            <person name="Mannion A."/>
            <person name="Shen Z."/>
            <person name="Fox J.G."/>
        </authorList>
    </citation>
    <scope>NUCLEOTIDE SEQUENCE [LARGE SCALE GENOMIC DNA]</scope>
    <source>
        <strain evidence="2">16-048</strain>
        <strain evidence="5">16-048 (F4)</strain>
    </source>
</reference>
<reference evidence="3" key="3">
    <citation type="submission" date="2018-04" db="EMBL/GenBank/DDBJ databases">
        <authorList>
            <person name="Sheh A."/>
            <person name="Shen Z."/>
            <person name="Mannion A.J."/>
            <person name="Fox J.G."/>
        </authorList>
    </citation>
    <scope>NUCLEOTIDE SEQUENCE</scope>
    <source>
        <strain evidence="3">MIT 97-6194</strain>
    </source>
</reference>
<evidence type="ECO:0000313" key="5">
    <source>
        <dbReference type="Proteomes" id="UP000477070"/>
    </source>
</evidence>
<comment type="caution">
    <text evidence="3">The sequence shown here is derived from an EMBL/GenBank/DDBJ whole genome shotgun (WGS) entry which is preliminary data.</text>
</comment>
<name>A0A347VQA1_9HELI</name>
<dbReference type="Proteomes" id="UP000477070">
    <property type="component" value="Unassembled WGS sequence"/>
</dbReference>
<organism evidence="3 4">
    <name type="scientific">Helicobacter saguini</name>
    <dbReference type="NCBI Taxonomy" id="1548018"/>
    <lineage>
        <taxon>Bacteria</taxon>
        <taxon>Pseudomonadati</taxon>
        <taxon>Campylobacterota</taxon>
        <taxon>Epsilonproteobacteria</taxon>
        <taxon>Campylobacterales</taxon>
        <taxon>Helicobacteraceae</taxon>
        <taxon>Helicobacter</taxon>
    </lineage>
</organism>
<keyword evidence="4" id="KW-1185">Reference proteome</keyword>
<dbReference type="EMBL" id="QBIU01000002">
    <property type="protein sequence ID" value="MWV70225.1"/>
    <property type="molecule type" value="Genomic_DNA"/>
</dbReference>
<protein>
    <submittedName>
        <fullName evidence="3">Uncharacterized protein</fullName>
    </submittedName>
</protein>
<dbReference type="Proteomes" id="UP000029714">
    <property type="component" value="Unassembled WGS sequence"/>
</dbReference>
<feature type="coiled-coil region" evidence="1">
    <location>
        <begin position="76"/>
        <end position="139"/>
    </location>
</feature>
<accession>A0A347VQA1</accession>
<evidence type="ECO:0000313" key="4">
    <source>
        <dbReference type="Proteomes" id="UP000029714"/>
    </source>
</evidence>
<reference evidence="3 4" key="2">
    <citation type="journal article" date="2016" name="Infect. Immun.">
        <title>Helicobacter saguini, a Novel Helicobacter Isolated from Cotton-Top Tamarins with Ulcerative Colitis, Has Proinflammatory Properties and Induces Typhlocolitis and Dysplasia in Gnotobiotic IL-10-/- Mice.</title>
        <authorList>
            <person name="Shen Z."/>
            <person name="Mannion A."/>
            <person name="Whary M.T."/>
            <person name="Muthupalani S."/>
            <person name="Sheh A."/>
            <person name="Feng Y."/>
            <person name="Gong G."/>
            <person name="Vandamme P."/>
            <person name="Holcombe H.R."/>
            <person name="Paster B.J."/>
            <person name="Fox J.G."/>
        </authorList>
    </citation>
    <scope>NUCLEOTIDE SEQUENCE [LARGE SCALE GENOMIC DNA]</scope>
    <source>
        <strain evidence="3 4">MIT 97-6194</strain>
    </source>
</reference>
<evidence type="ECO:0000313" key="2">
    <source>
        <dbReference type="EMBL" id="MWV70225.1"/>
    </source>
</evidence>
<evidence type="ECO:0000256" key="1">
    <source>
        <dbReference type="SAM" id="Coils"/>
    </source>
</evidence>
<sequence>MSFNFFSIKETLSIGSWEIYQNNPLNGYNGLGYDYEEVSIDVLDYKGYLVELIKDAADSLGFSTSQGQEKREREIIQTLKDLRESIKEQLDFEYKEIIPKLRDGSLKIWTSKERMKDVRLMLRHDLKEIEKLLNQNENEKGA</sequence>
<evidence type="ECO:0000313" key="3">
    <source>
        <dbReference type="EMBL" id="TLD91631.1"/>
    </source>
</evidence>
<proteinExistence type="predicted"/>
<dbReference type="STRING" id="1548018.LS64_01970"/>